<keyword evidence="3" id="KW-1185">Reference proteome</keyword>
<dbReference type="SUPFAM" id="SSF46785">
    <property type="entry name" value="Winged helix' DNA-binding domain"/>
    <property type="match status" value="1"/>
</dbReference>
<dbReference type="Gene3D" id="1.10.10.10">
    <property type="entry name" value="Winged helix-like DNA-binding domain superfamily/Winged helix DNA-binding domain"/>
    <property type="match status" value="1"/>
</dbReference>
<dbReference type="Proteomes" id="UP000321794">
    <property type="component" value="Unassembled WGS sequence"/>
</dbReference>
<reference evidence="2 3" key="1">
    <citation type="submission" date="2019-07" db="EMBL/GenBank/DDBJ databases">
        <title>Whole genome shotgun sequence of Lactobacillus zymae NBRC 107157.</title>
        <authorList>
            <person name="Hosoyama A."/>
            <person name="Uohara A."/>
            <person name="Ohji S."/>
            <person name="Ichikawa N."/>
        </authorList>
    </citation>
    <scope>NUCLEOTIDE SEQUENCE [LARGE SCALE GENOMIC DNA]</scope>
    <source>
        <strain evidence="2 3">NBRC 107157</strain>
    </source>
</reference>
<dbReference type="InterPro" id="IPR000835">
    <property type="entry name" value="HTH_MarR-typ"/>
</dbReference>
<dbReference type="InterPro" id="IPR039422">
    <property type="entry name" value="MarR/SlyA-like"/>
</dbReference>
<name>A0ABQ0X602_9LACO</name>
<organism evidence="2 3">
    <name type="scientific">Levilactobacillus zymae</name>
    <dbReference type="NCBI Taxonomy" id="267363"/>
    <lineage>
        <taxon>Bacteria</taxon>
        <taxon>Bacillati</taxon>
        <taxon>Bacillota</taxon>
        <taxon>Bacilli</taxon>
        <taxon>Lactobacillales</taxon>
        <taxon>Lactobacillaceae</taxon>
        <taxon>Levilactobacillus</taxon>
    </lineage>
</organism>
<comment type="caution">
    <text evidence="2">The sequence shown here is derived from an EMBL/GenBank/DDBJ whole genome shotgun (WGS) entry which is preliminary data.</text>
</comment>
<dbReference type="PANTHER" id="PTHR33164">
    <property type="entry name" value="TRANSCRIPTIONAL REGULATOR, MARR FAMILY"/>
    <property type="match status" value="1"/>
</dbReference>
<dbReference type="InterPro" id="IPR036390">
    <property type="entry name" value="WH_DNA-bd_sf"/>
</dbReference>
<proteinExistence type="predicted"/>
<gene>
    <name evidence="2" type="ORF">LZY01_20710</name>
</gene>
<dbReference type="RefSeq" id="WP_057732246.1">
    <property type="nucleotide sequence ID" value="NZ_BJZK01000030.1"/>
</dbReference>
<evidence type="ECO:0000259" key="1">
    <source>
        <dbReference type="PROSITE" id="PS50995"/>
    </source>
</evidence>
<dbReference type="InterPro" id="IPR036388">
    <property type="entry name" value="WH-like_DNA-bd_sf"/>
</dbReference>
<evidence type="ECO:0000313" key="2">
    <source>
        <dbReference type="EMBL" id="GEO72903.1"/>
    </source>
</evidence>
<dbReference type="EMBL" id="BJZK01000030">
    <property type="protein sequence ID" value="GEO72903.1"/>
    <property type="molecule type" value="Genomic_DNA"/>
</dbReference>
<dbReference type="PROSITE" id="PS50995">
    <property type="entry name" value="HTH_MARR_2"/>
    <property type="match status" value="1"/>
</dbReference>
<evidence type="ECO:0000313" key="3">
    <source>
        <dbReference type="Proteomes" id="UP000321794"/>
    </source>
</evidence>
<accession>A0ABQ0X602</accession>
<protein>
    <recommendedName>
        <fullName evidence="1">HTH marR-type domain-containing protein</fullName>
    </recommendedName>
</protein>
<dbReference type="SMART" id="SM00347">
    <property type="entry name" value="HTH_MARR"/>
    <property type="match status" value="1"/>
</dbReference>
<dbReference type="Pfam" id="PF01047">
    <property type="entry name" value="MarR"/>
    <property type="match status" value="1"/>
</dbReference>
<dbReference type="PANTHER" id="PTHR33164:SF57">
    <property type="entry name" value="MARR-FAMILY TRANSCRIPTIONAL REGULATOR"/>
    <property type="match status" value="1"/>
</dbReference>
<feature type="domain" description="HTH marR-type" evidence="1">
    <location>
        <begin position="2"/>
        <end position="137"/>
    </location>
</feature>
<sequence>MDNDIFEALFEIMTFFHQPQDERQQLHRAGTALEPAAMPIIVRAGQQPGVSVGELAGWIGRNHSSISRQVDRLIKTGWLTEAERDDQRIRRVQLTEKGQRGLMQLKATREAEFSQRIQAYTPQQRAELLRSLRLLAQTLREPKQD</sequence>